<proteinExistence type="inferred from homology"/>
<sequence length="353" mass="39975">MKIVLVTGSGGLIGSQAVEFFSEKFDLVVGVDNDMRKEFFGPDASTAWNSKRLAERISNFKPYNADIRDEKGMDRIFAEYGTDIALIIHAAAQPSHDWAAKDPFKDFTVNANGTLVMLEMTRKHCPGAVFVFTSTNKVYGDTPNSLPLVELEDRWEIDQSHPYFKHGIDELMSIDQTKHSLFGASKVAADVVVQEYGRYFGMKTGVFRGGCLTGPKHSGTQLHGFLSYLVKCAITGDHYTVFGYKGKQVRDNIHSWDLVNMFWHFYQNPRPGEVYNAGGARHSNCSMKEAIAVCEKMTGKKMNYSYSETNRVGDHIWWISDVNKFKAHYPGWNFKYDLNDILSQIHEEMSKRA</sequence>
<dbReference type="Pfam" id="PF01370">
    <property type="entry name" value="Epimerase"/>
    <property type="match status" value="1"/>
</dbReference>
<dbReference type="SUPFAM" id="SSF51735">
    <property type="entry name" value="NAD(P)-binding Rossmann-fold domains"/>
    <property type="match status" value="1"/>
</dbReference>
<reference evidence="4 5" key="1">
    <citation type="journal article" date="2016" name="Nat. Commun.">
        <title>Thousands of microbial genomes shed light on interconnected biogeochemical processes in an aquifer system.</title>
        <authorList>
            <person name="Anantharaman K."/>
            <person name="Brown C.T."/>
            <person name="Hug L.A."/>
            <person name="Sharon I."/>
            <person name="Castelle C.J."/>
            <person name="Probst A.J."/>
            <person name="Thomas B.C."/>
            <person name="Singh A."/>
            <person name="Wilkins M.J."/>
            <person name="Karaoz U."/>
            <person name="Brodie E.L."/>
            <person name="Williams K.H."/>
            <person name="Hubbard S.S."/>
            <person name="Banfield J.F."/>
        </authorList>
    </citation>
    <scope>NUCLEOTIDE SEQUENCE [LARGE SCALE GENOMIC DNA]</scope>
</reference>
<evidence type="ECO:0000259" key="3">
    <source>
        <dbReference type="Pfam" id="PF01370"/>
    </source>
</evidence>
<evidence type="ECO:0000313" key="5">
    <source>
        <dbReference type="Proteomes" id="UP000177583"/>
    </source>
</evidence>
<protein>
    <submittedName>
        <fullName evidence="4">NAD-dependent epimerase</fullName>
    </submittedName>
</protein>
<dbReference type="AlphaFoldDB" id="A0A1F6GNH9"/>
<dbReference type="CDD" id="cd05258">
    <property type="entry name" value="CDP_TE_SDR_e"/>
    <property type="match status" value="1"/>
</dbReference>
<evidence type="ECO:0000256" key="1">
    <source>
        <dbReference type="ARBA" id="ARBA00005125"/>
    </source>
</evidence>
<dbReference type="PANTHER" id="PTHR43000">
    <property type="entry name" value="DTDP-D-GLUCOSE 4,6-DEHYDRATASE-RELATED"/>
    <property type="match status" value="1"/>
</dbReference>
<organism evidence="4 5">
    <name type="scientific">Candidatus Lambdaproteobacteria bacterium RIFOXYD2_FULL_56_26</name>
    <dbReference type="NCBI Taxonomy" id="1817773"/>
    <lineage>
        <taxon>Bacteria</taxon>
        <taxon>Pseudomonadati</taxon>
        <taxon>Pseudomonadota</taxon>
        <taxon>Candidatus Lambdaproteobacteria</taxon>
    </lineage>
</organism>
<evidence type="ECO:0000313" key="4">
    <source>
        <dbReference type="EMBL" id="OGG99701.1"/>
    </source>
</evidence>
<comment type="similarity">
    <text evidence="2">Belongs to the NAD(P)-dependent epimerase/dehydratase family.</text>
</comment>
<dbReference type="Proteomes" id="UP000177583">
    <property type="component" value="Unassembled WGS sequence"/>
</dbReference>
<comment type="caution">
    <text evidence="4">The sequence shown here is derived from an EMBL/GenBank/DDBJ whole genome shotgun (WGS) entry which is preliminary data.</text>
</comment>
<accession>A0A1F6GNH9</accession>
<dbReference type="Gene3D" id="3.40.50.720">
    <property type="entry name" value="NAD(P)-binding Rossmann-like Domain"/>
    <property type="match status" value="1"/>
</dbReference>
<evidence type="ECO:0000256" key="2">
    <source>
        <dbReference type="ARBA" id="ARBA00007637"/>
    </source>
</evidence>
<comment type="pathway">
    <text evidence="1">Bacterial outer membrane biogenesis; LPS O-antigen biosynthesis.</text>
</comment>
<dbReference type="InterPro" id="IPR036291">
    <property type="entry name" value="NAD(P)-bd_dom_sf"/>
</dbReference>
<gene>
    <name evidence="4" type="ORF">A2557_06060</name>
</gene>
<feature type="domain" description="NAD-dependent epimerase/dehydratase" evidence="3">
    <location>
        <begin position="4"/>
        <end position="278"/>
    </location>
</feature>
<name>A0A1F6GNH9_9PROT</name>
<dbReference type="InterPro" id="IPR001509">
    <property type="entry name" value="Epimerase_deHydtase"/>
</dbReference>
<dbReference type="EMBL" id="MFNF01000055">
    <property type="protein sequence ID" value="OGG99701.1"/>
    <property type="molecule type" value="Genomic_DNA"/>
</dbReference>